<keyword evidence="8" id="KW-1185">Reference proteome</keyword>
<dbReference type="SMART" id="SM00983">
    <property type="entry name" value="TPK_B1_binding"/>
    <property type="match status" value="1"/>
</dbReference>
<sequence length="220" mass="22577">MGSSMTDTTFTILLGGALTPTERLRAAVAGSRAIAADGGMRHAAALGLSPELWVGDFDSSADLPVEDFPGVPRMPYPAQKASTDGEIAVEQALSRGATRLVLAGALGGERSDHAVMHLLSGVALAKAGIDVMMSSGTEEAFPLLRAELTLDLPKGSLFSILGFSPLAGLTIGNARYPLTDFALAFGSSRTISNVAEGPVSFSLKSGDAVILARPYDLSGA</sequence>
<dbReference type="Gene3D" id="3.40.50.10240">
    <property type="entry name" value="Thiamin pyrophosphokinase, catalytic domain"/>
    <property type="match status" value="1"/>
</dbReference>
<dbReference type="PANTHER" id="PTHR41299">
    <property type="entry name" value="THIAMINE PYROPHOSPHOKINASE"/>
    <property type="match status" value="1"/>
</dbReference>
<protein>
    <recommendedName>
        <fullName evidence="5">Thiamine diphosphokinase</fullName>
        <ecNumber evidence="5">2.7.6.2</ecNumber>
    </recommendedName>
</protein>
<dbReference type="SUPFAM" id="SSF63999">
    <property type="entry name" value="Thiamin pyrophosphokinase, catalytic domain"/>
    <property type="match status" value="1"/>
</dbReference>
<reference evidence="8" key="1">
    <citation type="journal article" date="2019" name="Int. J. Syst. Evol. Microbiol.">
        <title>The Global Catalogue of Microorganisms (GCM) 10K type strain sequencing project: providing services to taxonomists for standard genome sequencing and annotation.</title>
        <authorList>
            <consortium name="The Broad Institute Genomics Platform"/>
            <consortium name="The Broad Institute Genome Sequencing Center for Infectious Disease"/>
            <person name="Wu L."/>
            <person name="Ma J."/>
        </authorList>
    </citation>
    <scope>NUCLEOTIDE SEQUENCE [LARGE SCALE GENOMIC DNA]</scope>
    <source>
        <strain evidence="8">NBRC 109639</strain>
    </source>
</reference>
<dbReference type="Pfam" id="PF04263">
    <property type="entry name" value="TPK_catalytic"/>
    <property type="match status" value="1"/>
</dbReference>
<proteinExistence type="predicted"/>
<dbReference type="PANTHER" id="PTHR41299:SF1">
    <property type="entry name" value="THIAMINE PYROPHOSPHOKINASE"/>
    <property type="match status" value="1"/>
</dbReference>
<name>A0ABQ6EAA6_9SPHN</name>
<dbReference type="EC" id="2.7.6.2" evidence="5"/>
<evidence type="ECO:0000256" key="5">
    <source>
        <dbReference type="NCBIfam" id="TIGR01378"/>
    </source>
</evidence>
<accession>A0ABQ6EAA6</accession>
<dbReference type="InterPro" id="IPR007373">
    <property type="entry name" value="Thiamin_PyroPKinase_B1-bd"/>
</dbReference>
<gene>
    <name evidence="7" type="ORF">GCM10007926_14770</name>
</gene>
<dbReference type="InterPro" id="IPR036759">
    <property type="entry name" value="TPK_catalytic_sf"/>
</dbReference>
<evidence type="ECO:0000313" key="8">
    <source>
        <dbReference type="Proteomes" id="UP001157117"/>
    </source>
</evidence>
<dbReference type="Pfam" id="PF04265">
    <property type="entry name" value="TPK_B1_binding"/>
    <property type="match status" value="1"/>
</dbReference>
<evidence type="ECO:0000259" key="6">
    <source>
        <dbReference type="SMART" id="SM00983"/>
    </source>
</evidence>
<dbReference type="InterPro" id="IPR053149">
    <property type="entry name" value="TPK"/>
</dbReference>
<keyword evidence="3" id="KW-0418">Kinase</keyword>
<dbReference type="InterPro" id="IPR006282">
    <property type="entry name" value="Thi_PPkinase"/>
</dbReference>
<dbReference type="CDD" id="cd07995">
    <property type="entry name" value="TPK"/>
    <property type="match status" value="1"/>
</dbReference>
<organism evidence="7 8">
    <name type="scientific">Sphingomonas psychrolutea</name>
    <dbReference type="NCBI Taxonomy" id="1259676"/>
    <lineage>
        <taxon>Bacteria</taxon>
        <taxon>Pseudomonadati</taxon>
        <taxon>Pseudomonadota</taxon>
        <taxon>Alphaproteobacteria</taxon>
        <taxon>Sphingomonadales</taxon>
        <taxon>Sphingomonadaceae</taxon>
        <taxon>Sphingomonas</taxon>
    </lineage>
</organism>
<keyword evidence="4" id="KW-0067">ATP-binding</keyword>
<comment type="caution">
    <text evidence="7">The sequence shown here is derived from an EMBL/GenBank/DDBJ whole genome shotgun (WGS) entry which is preliminary data.</text>
</comment>
<evidence type="ECO:0000313" key="7">
    <source>
        <dbReference type="EMBL" id="GLT04547.1"/>
    </source>
</evidence>
<evidence type="ECO:0000256" key="2">
    <source>
        <dbReference type="ARBA" id="ARBA00022741"/>
    </source>
</evidence>
<dbReference type="NCBIfam" id="TIGR01378">
    <property type="entry name" value="thi_PPkinase"/>
    <property type="match status" value="1"/>
</dbReference>
<evidence type="ECO:0000256" key="1">
    <source>
        <dbReference type="ARBA" id="ARBA00022679"/>
    </source>
</evidence>
<evidence type="ECO:0000256" key="3">
    <source>
        <dbReference type="ARBA" id="ARBA00022777"/>
    </source>
</evidence>
<dbReference type="Proteomes" id="UP001157117">
    <property type="component" value="Unassembled WGS sequence"/>
</dbReference>
<evidence type="ECO:0000256" key="4">
    <source>
        <dbReference type="ARBA" id="ARBA00022840"/>
    </source>
</evidence>
<keyword evidence="2" id="KW-0547">Nucleotide-binding</keyword>
<dbReference type="EMBL" id="BSPT01000012">
    <property type="protein sequence ID" value="GLT04547.1"/>
    <property type="molecule type" value="Genomic_DNA"/>
</dbReference>
<feature type="domain" description="Thiamin pyrophosphokinase thiamin-binding" evidence="6">
    <location>
        <begin position="136"/>
        <end position="209"/>
    </location>
</feature>
<keyword evidence="1" id="KW-0808">Transferase</keyword>
<dbReference type="InterPro" id="IPR007371">
    <property type="entry name" value="TPK_catalytic"/>
</dbReference>